<sequence length="137" mass="15583">MWKRKIRDLVDYHEGALGAIDGKLVKSGALAADGDDKMVKYQICIEKLNQNKTIRNKFNGKNRVRKVLAWSAIEIQVVYKQVDRHPLSWLNHRQGAVATSTAKAELVAANEAFKEIVWLNRFSQSRKGSGYSNLKNR</sequence>
<proteinExistence type="predicted"/>
<accession>A0A834HY70</accession>
<protein>
    <submittedName>
        <fullName evidence="1">Uncharacterized protein</fullName>
    </submittedName>
</protein>
<dbReference type="Proteomes" id="UP000625711">
    <property type="component" value="Unassembled WGS sequence"/>
</dbReference>
<gene>
    <name evidence="1" type="ORF">GWI33_019511</name>
</gene>
<comment type="caution">
    <text evidence="1">The sequence shown here is derived from an EMBL/GenBank/DDBJ whole genome shotgun (WGS) entry which is preliminary data.</text>
</comment>
<reference evidence="1" key="1">
    <citation type="submission" date="2020-08" db="EMBL/GenBank/DDBJ databases">
        <title>Genome sequencing and assembly of the red palm weevil Rhynchophorus ferrugineus.</title>
        <authorList>
            <person name="Dias G.B."/>
            <person name="Bergman C.M."/>
            <person name="Manee M."/>
        </authorList>
    </citation>
    <scope>NUCLEOTIDE SEQUENCE</scope>
    <source>
        <strain evidence="1">AA-2017</strain>
        <tissue evidence="1">Whole larva</tissue>
    </source>
</reference>
<dbReference type="OrthoDB" id="6730950at2759"/>
<dbReference type="AlphaFoldDB" id="A0A834HY70"/>
<evidence type="ECO:0000313" key="1">
    <source>
        <dbReference type="EMBL" id="KAF7267250.1"/>
    </source>
</evidence>
<dbReference type="EMBL" id="JAACXV010014445">
    <property type="protein sequence ID" value="KAF7267250.1"/>
    <property type="molecule type" value="Genomic_DNA"/>
</dbReference>
<keyword evidence="2" id="KW-1185">Reference proteome</keyword>
<organism evidence="1 2">
    <name type="scientific">Rhynchophorus ferrugineus</name>
    <name type="common">Red palm weevil</name>
    <name type="synonym">Curculio ferrugineus</name>
    <dbReference type="NCBI Taxonomy" id="354439"/>
    <lineage>
        <taxon>Eukaryota</taxon>
        <taxon>Metazoa</taxon>
        <taxon>Ecdysozoa</taxon>
        <taxon>Arthropoda</taxon>
        <taxon>Hexapoda</taxon>
        <taxon>Insecta</taxon>
        <taxon>Pterygota</taxon>
        <taxon>Neoptera</taxon>
        <taxon>Endopterygota</taxon>
        <taxon>Coleoptera</taxon>
        <taxon>Polyphaga</taxon>
        <taxon>Cucujiformia</taxon>
        <taxon>Curculionidae</taxon>
        <taxon>Dryophthorinae</taxon>
        <taxon>Rhynchophorus</taxon>
    </lineage>
</organism>
<evidence type="ECO:0000313" key="2">
    <source>
        <dbReference type="Proteomes" id="UP000625711"/>
    </source>
</evidence>
<name>A0A834HY70_RHYFE</name>